<dbReference type="FunFam" id="1.10.1070.11:FF:000004">
    <property type="entry name" value="Phosphatidylinositol 4-kinase, catalytic, beta"/>
    <property type="match status" value="1"/>
</dbReference>
<evidence type="ECO:0000256" key="6">
    <source>
        <dbReference type="ARBA" id="ARBA00037860"/>
    </source>
</evidence>
<evidence type="ECO:0000313" key="11">
    <source>
        <dbReference type="EMBL" id="KAF0314540.1"/>
    </source>
</evidence>
<keyword evidence="12" id="KW-1185">Reference proteome</keyword>
<dbReference type="PROSITE" id="PS50290">
    <property type="entry name" value="PI3_4_KINASE_3"/>
    <property type="match status" value="1"/>
</dbReference>
<evidence type="ECO:0000259" key="9">
    <source>
        <dbReference type="PROSITE" id="PS50290"/>
    </source>
</evidence>
<feature type="region of interest" description="Disordered" evidence="8">
    <location>
        <begin position="356"/>
        <end position="401"/>
    </location>
</feature>
<dbReference type="Proteomes" id="UP000440578">
    <property type="component" value="Unassembled WGS sequence"/>
</dbReference>
<dbReference type="CDD" id="cd05168">
    <property type="entry name" value="PI4Kc_III_beta"/>
    <property type="match status" value="1"/>
</dbReference>
<comment type="caution">
    <text evidence="11">The sequence shown here is derived from an EMBL/GenBank/DDBJ whole genome shotgun (WGS) entry which is preliminary data.</text>
</comment>
<proteinExistence type="predicted"/>
<dbReference type="InterPro" id="IPR000403">
    <property type="entry name" value="PI3/4_kinase_cat_dom"/>
</dbReference>
<dbReference type="EC" id="2.7.1.67" evidence="2"/>
<evidence type="ECO:0000256" key="2">
    <source>
        <dbReference type="ARBA" id="ARBA00012169"/>
    </source>
</evidence>
<protein>
    <recommendedName>
        <fullName evidence="7">Phosphatidylinositol 4-kinase beta</fullName>
        <ecNumber evidence="2">2.7.1.67</ecNumber>
    </recommendedName>
</protein>
<dbReference type="GO" id="GO:0005741">
    <property type="term" value="C:mitochondrial outer membrane"/>
    <property type="evidence" value="ECO:0007669"/>
    <property type="project" value="UniProtKB-SubCell"/>
</dbReference>
<sequence length="992" mass="108578">MATRAAPPPACKPAPVALPLPPEVTAVHGAPAPCGRPRRPGRATHQRNLSLDFRSMGIVLPPVQHSSLRRTHHRNRSLDSVLQEIPELEAAEETALKPALSCPRVRRAGPPPPPPVAAAAAPRLGGEDAASLGSTDSGISSDGSERDFRGDAEHAATGAAAAMASSPARSAIDSDRPPAGAPVTGAASVTVTAGTPVTGAGSVTVTAAPVTAAAPVTPVTVMAAGDAKPGTQKSWLLRLFESKLFDMSIAVNYLFNSKEPGVQTYIVNRMFSFSEEDTDFFLPQLVNMYIQMPDVAEVLHPYLVHRCRKSVNFSLHTARLLDAYSSDANLSNKKKPLGTRLRNLILSDELRPKGATAAERRLAVPPARPGEQTLSPLRRTHQRSRSDATASYSKGHQRTGSTGSMRCYLGDIGSGRAFDSGCSCYDTAQGKCNDLLGRRVECVCGAPRLRPQLEFIGALMSIGQRLGAMPTREAKTTQLLNELSLLNLNLPARVWLPLYSTGHHVVRVPAQAAAVLNSKDKAPYMLYPCLPQDKAPYMLYSLPQDKAPYMLYPLSAAGQGSLHADKAPYMLYVEVVEVDGPETAPVPAKCINTLRHTRSEESLETAAAAAPAAPALPTTFSLYGNMDAENADCWSQEDDDISQQYWQLRRPRLERERDTISQMSLESADSREPVLIAPGDIRRRLADSLAAPRSTFARDPEDPSAAVLKEPWAEKERRIRASSPYGHLAGWRLLPVIVKCGDDLRQELLAYQLLETLDRLWKLERVPLWVRPYRIVVLSADSGLIEPVVNTVSLHQVKKNSRMSLKEYFLQEFGDVTTEAFLTAQRNFVQSCAAYCIVCYLLQVKDRHNGNILLDSAGHLIHIDFGFMLSTSPKNLGFEASPFKLTPEFVEVMGGLGSDMFEYFKILMLQGLVAARKHHEKLLTLVEIMRSGSQLPCFRSGAATVQFLRNRFHMNMTEEQLQYLVDSMVESSIHSLTTKLYDGFQYFTNGIL</sequence>
<evidence type="ECO:0000256" key="1">
    <source>
        <dbReference type="ARBA" id="ARBA00004450"/>
    </source>
</evidence>
<feature type="compositionally biased region" description="Low complexity" evidence="8">
    <location>
        <begin position="131"/>
        <end position="142"/>
    </location>
</feature>
<dbReference type="PROSITE" id="PS00915">
    <property type="entry name" value="PI3_4_KINASE_1"/>
    <property type="match status" value="1"/>
</dbReference>
<organism evidence="11 12">
    <name type="scientific">Amphibalanus amphitrite</name>
    <name type="common">Striped barnacle</name>
    <name type="synonym">Balanus amphitrite</name>
    <dbReference type="NCBI Taxonomy" id="1232801"/>
    <lineage>
        <taxon>Eukaryota</taxon>
        <taxon>Metazoa</taxon>
        <taxon>Ecdysozoa</taxon>
        <taxon>Arthropoda</taxon>
        <taxon>Crustacea</taxon>
        <taxon>Multicrustacea</taxon>
        <taxon>Cirripedia</taxon>
        <taxon>Thoracica</taxon>
        <taxon>Thoracicalcarea</taxon>
        <taxon>Balanomorpha</taxon>
        <taxon>Balanoidea</taxon>
        <taxon>Balanidae</taxon>
        <taxon>Amphibalaninae</taxon>
        <taxon>Amphibalanus</taxon>
    </lineage>
</organism>
<dbReference type="GO" id="GO:0004430">
    <property type="term" value="F:1-phosphatidylinositol 4-kinase activity"/>
    <property type="evidence" value="ECO:0007669"/>
    <property type="project" value="UniProtKB-EC"/>
</dbReference>
<dbReference type="SMART" id="SM00146">
    <property type="entry name" value="PI3Kc"/>
    <property type="match status" value="1"/>
</dbReference>
<dbReference type="GO" id="GO:0030867">
    <property type="term" value="C:rough endoplasmic reticulum membrane"/>
    <property type="evidence" value="ECO:0007669"/>
    <property type="project" value="UniProtKB-SubCell"/>
</dbReference>
<evidence type="ECO:0000256" key="4">
    <source>
        <dbReference type="ARBA" id="ARBA00022777"/>
    </source>
</evidence>
<dbReference type="AlphaFoldDB" id="A0A6A4XDV1"/>
<keyword evidence="4 11" id="KW-0418">Kinase</keyword>
<dbReference type="Gene3D" id="3.30.1010.10">
    <property type="entry name" value="Phosphatidylinositol 3-kinase Catalytic Subunit, Chain A, domain 4"/>
    <property type="match status" value="1"/>
</dbReference>
<dbReference type="PANTHER" id="PTHR10048:SF22">
    <property type="entry name" value="PHOSPHATIDYLINOSITOL 4-KINASE BETA"/>
    <property type="match status" value="1"/>
</dbReference>
<dbReference type="InterPro" id="IPR011009">
    <property type="entry name" value="Kinase-like_dom_sf"/>
</dbReference>
<evidence type="ECO:0000259" key="10">
    <source>
        <dbReference type="PROSITE" id="PS51545"/>
    </source>
</evidence>
<dbReference type="PROSITE" id="PS51545">
    <property type="entry name" value="PIK_HELICAL"/>
    <property type="match status" value="1"/>
</dbReference>
<feature type="region of interest" description="Disordered" evidence="8">
    <location>
        <begin position="102"/>
        <end position="121"/>
    </location>
</feature>
<dbReference type="InterPro" id="IPR001263">
    <property type="entry name" value="PI3K_accessory_dom"/>
</dbReference>
<feature type="domain" description="PIK helical" evidence="10">
    <location>
        <begin position="145"/>
        <end position="347"/>
    </location>
</feature>
<evidence type="ECO:0000256" key="3">
    <source>
        <dbReference type="ARBA" id="ARBA00022679"/>
    </source>
</evidence>
<dbReference type="PROSITE" id="PS00916">
    <property type="entry name" value="PI3_4_KINASE_2"/>
    <property type="match status" value="1"/>
</dbReference>
<comment type="subcellular location">
    <subcellularLocation>
        <location evidence="1">Mitochondrion outer membrane</location>
        <topology evidence="1">Peripheral membrane protein</topology>
    </subcellularLocation>
    <subcellularLocation>
        <location evidence="6">Rough endoplasmic reticulum membrane</location>
        <topology evidence="6">Peripheral membrane protein</topology>
    </subcellularLocation>
</comment>
<dbReference type="InterPro" id="IPR057754">
    <property type="entry name" value="PI4-kinase_beta/PIK1_cat"/>
</dbReference>
<keyword evidence="3" id="KW-0808">Transferase</keyword>
<dbReference type="GO" id="GO:0048015">
    <property type="term" value="P:phosphatidylinositol-mediated signaling"/>
    <property type="evidence" value="ECO:0007669"/>
    <property type="project" value="TreeGrafter"/>
</dbReference>
<dbReference type="SUPFAM" id="SSF56112">
    <property type="entry name" value="Protein kinase-like (PK-like)"/>
    <property type="match status" value="1"/>
</dbReference>
<feature type="region of interest" description="Disordered" evidence="8">
    <location>
        <begin position="126"/>
        <end position="184"/>
    </location>
</feature>
<dbReference type="Gene3D" id="1.10.1070.11">
    <property type="entry name" value="Phosphatidylinositol 3-/4-kinase, catalytic domain"/>
    <property type="match status" value="1"/>
</dbReference>
<feature type="compositionally biased region" description="Basic and acidic residues" evidence="8">
    <location>
        <begin position="143"/>
        <end position="154"/>
    </location>
</feature>
<dbReference type="Pfam" id="PF00454">
    <property type="entry name" value="PI3_PI4_kinase"/>
    <property type="match status" value="1"/>
</dbReference>
<evidence type="ECO:0000256" key="7">
    <source>
        <dbReference type="ARBA" id="ARBA00039877"/>
    </source>
</evidence>
<feature type="domain" description="PI3K/PI4K catalytic" evidence="9">
    <location>
        <begin position="713"/>
        <end position="977"/>
    </location>
</feature>
<dbReference type="OrthoDB" id="10264149at2759"/>
<reference evidence="11 12" key="1">
    <citation type="submission" date="2019-07" db="EMBL/GenBank/DDBJ databases">
        <title>Draft genome assembly of a fouling barnacle, Amphibalanus amphitrite (Darwin, 1854): The first reference genome for Thecostraca.</title>
        <authorList>
            <person name="Kim W."/>
        </authorList>
    </citation>
    <scope>NUCLEOTIDE SEQUENCE [LARGE SCALE GENOMIC DNA]</scope>
    <source>
        <strain evidence="11">SNU_AA5</strain>
        <tissue evidence="11">Soma without cirri and trophi</tissue>
    </source>
</reference>
<dbReference type="InterPro" id="IPR015433">
    <property type="entry name" value="PI3/4_kinase"/>
</dbReference>
<evidence type="ECO:0000256" key="8">
    <source>
        <dbReference type="SAM" id="MobiDB-lite"/>
    </source>
</evidence>
<feature type="compositionally biased region" description="Polar residues" evidence="8">
    <location>
        <begin position="387"/>
        <end position="401"/>
    </location>
</feature>
<gene>
    <name evidence="11" type="primary">Pi4kb</name>
    <name evidence="11" type="ORF">FJT64_015032</name>
</gene>
<dbReference type="Pfam" id="PF21245">
    <property type="entry name" value="PI4KB-PIK1_PIK"/>
    <property type="match status" value="1"/>
</dbReference>
<accession>A0A6A4XDV1</accession>
<dbReference type="InterPro" id="IPR036940">
    <property type="entry name" value="PI3/4_kinase_cat_sf"/>
</dbReference>
<dbReference type="InterPro" id="IPR018936">
    <property type="entry name" value="PI3/4_kinase_CS"/>
</dbReference>
<dbReference type="PANTHER" id="PTHR10048">
    <property type="entry name" value="PHOSPHATIDYLINOSITOL KINASE"/>
    <property type="match status" value="1"/>
</dbReference>
<evidence type="ECO:0000313" key="12">
    <source>
        <dbReference type="Proteomes" id="UP000440578"/>
    </source>
</evidence>
<evidence type="ECO:0000256" key="5">
    <source>
        <dbReference type="ARBA" id="ARBA00036767"/>
    </source>
</evidence>
<comment type="catalytic activity">
    <reaction evidence="5">
        <text>a 1,2-diacyl-sn-glycero-3-phospho-(1D-myo-inositol) + ATP = a 1,2-diacyl-sn-glycero-3-phospho-(1D-myo-inositol 4-phosphate) + ADP + H(+)</text>
        <dbReference type="Rhea" id="RHEA:19877"/>
        <dbReference type="ChEBI" id="CHEBI:15378"/>
        <dbReference type="ChEBI" id="CHEBI:30616"/>
        <dbReference type="ChEBI" id="CHEBI:57880"/>
        <dbReference type="ChEBI" id="CHEBI:58178"/>
        <dbReference type="ChEBI" id="CHEBI:456216"/>
        <dbReference type="EC" id="2.7.1.67"/>
    </reaction>
    <physiologicalReaction direction="left-to-right" evidence="5">
        <dbReference type="Rhea" id="RHEA:19878"/>
    </physiologicalReaction>
</comment>
<name>A0A6A4XDV1_AMPAM</name>
<dbReference type="InterPro" id="IPR049160">
    <property type="entry name" value="PI4KB-PIK1_PIK"/>
</dbReference>
<dbReference type="GO" id="GO:0046854">
    <property type="term" value="P:phosphatidylinositol phosphate biosynthetic process"/>
    <property type="evidence" value="ECO:0007669"/>
    <property type="project" value="InterPro"/>
</dbReference>
<dbReference type="EMBL" id="VIIS01000014">
    <property type="protein sequence ID" value="KAF0314540.1"/>
    <property type="molecule type" value="Genomic_DNA"/>
</dbReference>
<feature type="compositionally biased region" description="Low complexity" evidence="8">
    <location>
        <begin position="155"/>
        <end position="184"/>
    </location>
</feature>